<accession>A0ABT5MF69</accession>
<evidence type="ECO:0000256" key="1">
    <source>
        <dbReference type="SAM" id="Phobius"/>
    </source>
</evidence>
<feature type="transmembrane region" description="Helical" evidence="1">
    <location>
        <begin position="122"/>
        <end position="139"/>
    </location>
</feature>
<dbReference type="Proteomes" id="UP001528672">
    <property type="component" value="Unassembled WGS sequence"/>
</dbReference>
<keyword evidence="1" id="KW-1133">Transmembrane helix</keyword>
<dbReference type="Pfam" id="PF18203">
    <property type="entry name" value="IPTL-CTERM"/>
    <property type="match status" value="1"/>
</dbReference>
<evidence type="ECO:0000313" key="5">
    <source>
        <dbReference type="Proteomes" id="UP001528672"/>
    </source>
</evidence>
<organism evidence="4 5">
    <name type="scientific">Curvibacter microcysteis</name>
    <dbReference type="NCBI Taxonomy" id="3026419"/>
    <lineage>
        <taxon>Bacteria</taxon>
        <taxon>Pseudomonadati</taxon>
        <taxon>Pseudomonadota</taxon>
        <taxon>Betaproteobacteria</taxon>
        <taxon>Burkholderiales</taxon>
        <taxon>Comamonadaceae</taxon>
        <taxon>Curvibacter</taxon>
    </lineage>
</organism>
<feature type="chain" id="PRO_5046508021" evidence="2">
    <location>
        <begin position="23"/>
        <end position="144"/>
    </location>
</feature>
<keyword evidence="2" id="KW-0732">Signal</keyword>
<keyword evidence="1" id="KW-0812">Transmembrane</keyword>
<evidence type="ECO:0000256" key="2">
    <source>
        <dbReference type="SAM" id="SignalP"/>
    </source>
</evidence>
<reference evidence="4 5" key="1">
    <citation type="submission" date="2023-02" db="EMBL/GenBank/DDBJ databases">
        <title>Bacterial whole genome sequence for Curvibacter sp. HBC28.</title>
        <authorList>
            <person name="Le V."/>
            <person name="Ko S.-R."/>
            <person name="Ahn C.-Y."/>
            <person name="Oh H.-M."/>
        </authorList>
    </citation>
    <scope>NUCLEOTIDE SEQUENCE [LARGE SCALE GENOMIC DNA]</scope>
    <source>
        <strain evidence="4 5">HBC28</strain>
    </source>
</reference>
<keyword evidence="5" id="KW-1185">Reference proteome</keyword>
<dbReference type="EMBL" id="JAQSIO010000002">
    <property type="protein sequence ID" value="MDD0814562.1"/>
    <property type="molecule type" value="Genomic_DNA"/>
</dbReference>
<gene>
    <name evidence="4" type="ORF">PSQ39_07970</name>
</gene>
<dbReference type="InterPro" id="IPR026442">
    <property type="entry name" value="IPTL_CTERM"/>
</dbReference>
<dbReference type="RefSeq" id="WP_273926195.1">
    <property type="nucleotide sequence ID" value="NZ_JAQSIO010000002.1"/>
</dbReference>
<dbReference type="NCBIfam" id="TIGR04174">
    <property type="entry name" value="IPTL_CTERM"/>
    <property type="match status" value="1"/>
</dbReference>
<comment type="caution">
    <text evidence="4">The sequence shown here is derived from an EMBL/GenBank/DDBJ whole genome shotgun (WGS) entry which is preliminary data.</text>
</comment>
<name>A0ABT5MF69_9BURK</name>
<protein>
    <submittedName>
        <fullName evidence="4">IPTL-CTERM sorting domain-containing protein</fullName>
    </submittedName>
</protein>
<feature type="signal peptide" evidence="2">
    <location>
        <begin position="1"/>
        <end position="22"/>
    </location>
</feature>
<keyword evidence="1" id="KW-0472">Membrane</keyword>
<proteinExistence type="predicted"/>
<evidence type="ECO:0000313" key="4">
    <source>
        <dbReference type="EMBL" id="MDD0814562.1"/>
    </source>
</evidence>
<sequence>MKSFFQKLILAISLTVSSAAFAADLGNIAVDCNTAASTNRTLTGQVGDTFSITVLPAGAICFITSSNPAVVAATPGVLGQGVTQSYTIIGNGSTTFSVKQNGNGVAVAITSAVPSIPTLSEVGMMLLALLLAGITFYRMRRSGF</sequence>
<feature type="domain" description="IPTL-CTERM protein sorting" evidence="3">
    <location>
        <begin position="115"/>
        <end position="141"/>
    </location>
</feature>
<evidence type="ECO:0000259" key="3">
    <source>
        <dbReference type="Pfam" id="PF18203"/>
    </source>
</evidence>